<dbReference type="Gene3D" id="3.90.1750.20">
    <property type="entry name" value="Putative Large Serine Recombinase, Chain B, Domain 2"/>
    <property type="match status" value="1"/>
</dbReference>
<dbReference type="InterPro" id="IPR036162">
    <property type="entry name" value="Resolvase-like_N_sf"/>
</dbReference>
<evidence type="ECO:0000256" key="2">
    <source>
        <dbReference type="ARBA" id="ARBA00023172"/>
    </source>
</evidence>
<proteinExistence type="predicted"/>
<dbReference type="PANTHER" id="PTHR30461:SF2">
    <property type="entry name" value="SERINE RECOMBINASE PINE-RELATED"/>
    <property type="match status" value="1"/>
</dbReference>
<comment type="caution">
    <text evidence="5">The sequence shown here is derived from an EMBL/GenBank/DDBJ whole genome shotgun (WGS) entry which is preliminary data.</text>
</comment>
<protein>
    <recommendedName>
        <fullName evidence="4">Resolvase/invertase-type recombinase catalytic domain-containing protein</fullName>
    </recommendedName>
</protein>
<keyword evidence="1" id="KW-0238">DNA-binding</keyword>
<dbReference type="PANTHER" id="PTHR30461">
    <property type="entry name" value="DNA-INVERTASE FROM LAMBDOID PROPHAGE"/>
    <property type="match status" value="1"/>
</dbReference>
<name>A0A1J7BG31_9ACTN</name>
<dbReference type="AlphaFoldDB" id="A0A1J7BG31"/>
<dbReference type="Proteomes" id="UP000243342">
    <property type="component" value="Unassembled WGS sequence"/>
</dbReference>
<dbReference type="InterPro" id="IPR038109">
    <property type="entry name" value="DNA_bind_recomb_sf"/>
</dbReference>
<evidence type="ECO:0000259" key="4">
    <source>
        <dbReference type="SMART" id="SM00857"/>
    </source>
</evidence>
<dbReference type="EMBL" id="MLCF01000049">
    <property type="protein sequence ID" value="OIV37533.1"/>
    <property type="molecule type" value="Genomic_DNA"/>
</dbReference>
<evidence type="ECO:0000256" key="3">
    <source>
        <dbReference type="SAM" id="MobiDB-lite"/>
    </source>
</evidence>
<dbReference type="SMART" id="SM00857">
    <property type="entry name" value="Resolvase"/>
    <property type="match status" value="1"/>
</dbReference>
<dbReference type="Pfam" id="PF00239">
    <property type="entry name" value="Resolvase"/>
    <property type="match status" value="1"/>
</dbReference>
<dbReference type="SUPFAM" id="SSF53041">
    <property type="entry name" value="Resolvase-like"/>
    <property type="match status" value="1"/>
</dbReference>
<evidence type="ECO:0000256" key="1">
    <source>
        <dbReference type="ARBA" id="ARBA00023125"/>
    </source>
</evidence>
<accession>A0A1J7BG31</accession>
<reference evidence="5 6" key="1">
    <citation type="submission" date="2016-10" db="EMBL/GenBank/DDBJ databases">
        <title>Genome sequence of Streptomyces gilvigriseus MUSC 26.</title>
        <authorList>
            <person name="Lee L.-H."/>
            <person name="Ser H.-L."/>
        </authorList>
    </citation>
    <scope>NUCLEOTIDE SEQUENCE [LARGE SCALE GENOMIC DNA]</scope>
    <source>
        <strain evidence="5 6">MUSC 26</strain>
    </source>
</reference>
<organism evidence="5 6">
    <name type="scientific">Mangrovactinospora gilvigrisea</name>
    <dbReference type="NCBI Taxonomy" id="1428644"/>
    <lineage>
        <taxon>Bacteria</taxon>
        <taxon>Bacillati</taxon>
        <taxon>Actinomycetota</taxon>
        <taxon>Actinomycetes</taxon>
        <taxon>Kitasatosporales</taxon>
        <taxon>Streptomycetaceae</taxon>
        <taxon>Mangrovactinospora</taxon>
    </lineage>
</organism>
<dbReference type="InterPro" id="IPR006119">
    <property type="entry name" value="Resolv_N"/>
</dbReference>
<feature type="region of interest" description="Disordered" evidence="3">
    <location>
        <begin position="159"/>
        <end position="178"/>
    </location>
</feature>
<dbReference type="Pfam" id="PF07508">
    <property type="entry name" value="Recombinase"/>
    <property type="match status" value="1"/>
</dbReference>
<dbReference type="GO" id="GO:0000150">
    <property type="term" value="F:DNA strand exchange activity"/>
    <property type="evidence" value="ECO:0007669"/>
    <property type="project" value="InterPro"/>
</dbReference>
<dbReference type="InterPro" id="IPR050639">
    <property type="entry name" value="SSR_resolvase"/>
</dbReference>
<sequence>MTKSAIHVEDGRASEGALRAVNYLRVSKREQAAGYGIAYTGKKTAEYIRGKGWDLVATFKDAGESGMLPWRERAGAAGLMRLAEQMPSPFDVVVVFESRAIGRTSRAFWSWVWRLQDLGVHLAIVDEDVDNTSDEGEARMREMADEAFKELARIRKRSQDGLQEKAESGGFPGGAPRYGYRIENQGRRGEQRLVPDRCDGGSACSAVRPCMTVHEADVLRRAHQLVVTGQGNFRKAALELNAEGLLTRSGSPWTHANLRSRLLNDDFLGGRYVFRAAGNAELGRDGAPAWGESVALALEPVLSQQEVRELLVLKGRKARRSTTRPGGVYSLPRRITSPCGKHYVGATSSAWGRRTYQCAGKSEAYPGAPVCSCSQLAADGVEGWAWNAARTLVEDPDRLASLTADWISRGQQASPDYSRRLADIDRRIAEQFDAIDVAVAVAATRATRRGLTGESARGAVEKALRPLERELRSLQHHRTEIEGWCADAALADRSPGDIRALLVTDPADVDPESKREVFALLDLRIQVKGNRRHRGGRDCPVAAWFRERGRVVPNLTDGAWARAAVAVPVADGGTVPRQSGAIAPRDVLAALLDKARTGCSWNTAGARSGTRGLRAHWLRWTVSGRWEAAMEAMQHSDGVPAYDPRPLPPMEMTWRLSGGILSVVP</sequence>
<gene>
    <name evidence="5" type="ORF">BIV57_10430</name>
</gene>
<dbReference type="InterPro" id="IPR011109">
    <property type="entry name" value="DNA_bind_recombinase_dom"/>
</dbReference>
<dbReference type="CDD" id="cd00338">
    <property type="entry name" value="Ser_Recombinase"/>
    <property type="match status" value="1"/>
</dbReference>
<dbReference type="GO" id="GO:0003677">
    <property type="term" value="F:DNA binding"/>
    <property type="evidence" value="ECO:0007669"/>
    <property type="project" value="UniProtKB-KW"/>
</dbReference>
<dbReference type="RefSeq" id="WP_071656485.1">
    <property type="nucleotide sequence ID" value="NZ_MLCF01000049.1"/>
</dbReference>
<evidence type="ECO:0000313" key="6">
    <source>
        <dbReference type="Proteomes" id="UP000243342"/>
    </source>
</evidence>
<keyword evidence="2" id="KW-0233">DNA recombination</keyword>
<dbReference type="STRING" id="1428644.BIV57_10430"/>
<keyword evidence="6" id="KW-1185">Reference proteome</keyword>
<feature type="domain" description="Resolvase/invertase-type recombinase catalytic" evidence="4">
    <location>
        <begin position="20"/>
        <end position="171"/>
    </location>
</feature>
<evidence type="ECO:0000313" key="5">
    <source>
        <dbReference type="EMBL" id="OIV37533.1"/>
    </source>
</evidence>
<dbReference type="Gene3D" id="3.40.50.1390">
    <property type="entry name" value="Resolvase, N-terminal catalytic domain"/>
    <property type="match status" value="1"/>
</dbReference>